<name>A0ABQ5DS82_9ASTR</name>
<dbReference type="InterPro" id="IPR054722">
    <property type="entry name" value="PolX-like_BBD"/>
</dbReference>
<proteinExistence type="predicted"/>
<feature type="domain" description="CCHC-type" evidence="2">
    <location>
        <begin position="165"/>
        <end position="179"/>
    </location>
</feature>
<dbReference type="InterPro" id="IPR036875">
    <property type="entry name" value="Znf_CCHC_sf"/>
</dbReference>
<dbReference type="EMBL" id="BQNB010015428">
    <property type="protein sequence ID" value="GJT39929.1"/>
    <property type="molecule type" value="Genomic_DNA"/>
</dbReference>
<feature type="domain" description="CCHC-type" evidence="2">
    <location>
        <begin position="416"/>
        <end position="432"/>
    </location>
</feature>
<evidence type="ECO:0000313" key="3">
    <source>
        <dbReference type="EMBL" id="GJT39929.1"/>
    </source>
</evidence>
<gene>
    <name evidence="3" type="ORF">Tco_0939794</name>
</gene>
<dbReference type="Proteomes" id="UP001151760">
    <property type="component" value="Unassembled WGS sequence"/>
</dbReference>
<dbReference type="SMART" id="SM00343">
    <property type="entry name" value="ZnF_C2HC"/>
    <property type="match status" value="2"/>
</dbReference>
<keyword evidence="1" id="KW-0175">Coiled coil</keyword>
<dbReference type="InterPro" id="IPR001878">
    <property type="entry name" value="Znf_CCHC"/>
</dbReference>
<sequence>MKVRSMLLMALPNEHLMTFNQYKDAKTLIAPIQTRFSGNDATKNTQKTLLKQMYEIFSAPSTESLDSIFNRLQNIIVEQEVKETASSSSSSSSNSQNMAFVSSPSSINEVNTAYGFSTTNTQVSPTSTQVNTASTQVSTANLSDDTITINGSDTAGYAKSKVESFNCHKMGHFARECRGPRNQDSKNRNQDSFRRNVNVEETSSKAMVAINGAGFNRSYMADDEVPINMALMAFLDSELKKLKQEKESNQLKIEKFDNASKSLDKLTGNQITDKSRKGVGFISYNDVSPSLTGLFSPPKFDLSNSSLEEFQQPEFEGYRPKTSKSVSEDISNKVRETPDAPLLKELVSDDKLVKKTIFPTVAKMEFVRPKQQEKLVRKPVKYAGMYRSQIPKGNQRNWNNQKSQQLESNFVMYNKACFVCGSFDHVQANCNYHQRERVVFRNNYTRVNYNYSAKNAHPSAHRNMVPRAVLMQTGLRSLNTARPVNTAHPKTTVYSARPMSHFSKSTQSTVKWPYQIRTALTNKNFSQKVNTARPKAVNTARPNSAVVNVVRANQVNAVKASACWVWRPTKLNSASITLKRHNYIDARGRSNGCSRHMTGNMSYLSDFKEFDGGYVTFEGGAKGGKITGKGTLKTSKLDFEDVYLVKELQFNLFSVSQMCKNKNR</sequence>
<dbReference type="Pfam" id="PF22936">
    <property type="entry name" value="Pol_BBD"/>
    <property type="match status" value="1"/>
</dbReference>
<protein>
    <submittedName>
        <fullName evidence="3">Ribonuclease H-like domain-containing protein</fullName>
    </submittedName>
</protein>
<comment type="caution">
    <text evidence="3">The sequence shown here is derived from an EMBL/GenBank/DDBJ whole genome shotgun (WGS) entry which is preliminary data.</text>
</comment>
<feature type="coiled-coil region" evidence="1">
    <location>
        <begin position="232"/>
        <end position="259"/>
    </location>
</feature>
<organism evidence="3 4">
    <name type="scientific">Tanacetum coccineum</name>
    <dbReference type="NCBI Taxonomy" id="301880"/>
    <lineage>
        <taxon>Eukaryota</taxon>
        <taxon>Viridiplantae</taxon>
        <taxon>Streptophyta</taxon>
        <taxon>Embryophyta</taxon>
        <taxon>Tracheophyta</taxon>
        <taxon>Spermatophyta</taxon>
        <taxon>Magnoliopsida</taxon>
        <taxon>eudicotyledons</taxon>
        <taxon>Gunneridae</taxon>
        <taxon>Pentapetalae</taxon>
        <taxon>asterids</taxon>
        <taxon>campanulids</taxon>
        <taxon>Asterales</taxon>
        <taxon>Asteraceae</taxon>
        <taxon>Asteroideae</taxon>
        <taxon>Anthemideae</taxon>
        <taxon>Anthemidinae</taxon>
        <taxon>Tanacetum</taxon>
    </lineage>
</organism>
<keyword evidence="4" id="KW-1185">Reference proteome</keyword>
<reference evidence="3" key="2">
    <citation type="submission" date="2022-01" db="EMBL/GenBank/DDBJ databases">
        <authorList>
            <person name="Yamashiro T."/>
            <person name="Shiraishi A."/>
            <person name="Satake H."/>
            <person name="Nakayama K."/>
        </authorList>
    </citation>
    <scope>NUCLEOTIDE SEQUENCE</scope>
</reference>
<dbReference type="SUPFAM" id="SSF57756">
    <property type="entry name" value="Retrovirus zinc finger-like domains"/>
    <property type="match status" value="1"/>
</dbReference>
<evidence type="ECO:0000259" key="2">
    <source>
        <dbReference type="SMART" id="SM00343"/>
    </source>
</evidence>
<reference evidence="3" key="1">
    <citation type="journal article" date="2022" name="Int. J. Mol. Sci.">
        <title>Draft Genome of Tanacetum Coccineum: Genomic Comparison of Closely Related Tanacetum-Family Plants.</title>
        <authorList>
            <person name="Yamashiro T."/>
            <person name="Shiraishi A."/>
            <person name="Nakayama K."/>
            <person name="Satake H."/>
        </authorList>
    </citation>
    <scope>NUCLEOTIDE SEQUENCE</scope>
</reference>
<evidence type="ECO:0000256" key="1">
    <source>
        <dbReference type="SAM" id="Coils"/>
    </source>
</evidence>
<evidence type="ECO:0000313" key="4">
    <source>
        <dbReference type="Proteomes" id="UP001151760"/>
    </source>
</evidence>
<accession>A0ABQ5DS82</accession>